<accession>A0A9P6EDX1</accession>
<name>A0A9P6EDX1_9AGAR</name>
<proteinExistence type="predicted"/>
<evidence type="ECO:0000313" key="1">
    <source>
        <dbReference type="EMBL" id="KAF9527265.1"/>
    </source>
</evidence>
<comment type="caution">
    <text evidence="1">The sequence shown here is derived from an EMBL/GenBank/DDBJ whole genome shotgun (WGS) entry which is preliminary data.</text>
</comment>
<protein>
    <submittedName>
        <fullName evidence="1">Uncharacterized protein</fullName>
    </submittedName>
</protein>
<organism evidence="1 2">
    <name type="scientific">Crepidotus variabilis</name>
    <dbReference type="NCBI Taxonomy" id="179855"/>
    <lineage>
        <taxon>Eukaryota</taxon>
        <taxon>Fungi</taxon>
        <taxon>Dikarya</taxon>
        <taxon>Basidiomycota</taxon>
        <taxon>Agaricomycotina</taxon>
        <taxon>Agaricomycetes</taxon>
        <taxon>Agaricomycetidae</taxon>
        <taxon>Agaricales</taxon>
        <taxon>Agaricineae</taxon>
        <taxon>Crepidotaceae</taxon>
        <taxon>Crepidotus</taxon>
    </lineage>
</organism>
<sequence>MGDSSLIDVYLIIRYEGLKATQYFSKFTNESVNELRKDLADIGLPHPKRENIQLLSHGTVECYWQTTRKNNILLNNLRSRSNPTPENKEKWKDLSMYLDFWKALTHLSNAISTPVPMFHGKKPPSLVLIRKSALTLKFRMNQPRIDMSLILQVLL</sequence>
<keyword evidence="2" id="KW-1185">Reference proteome</keyword>
<gene>
    <name evidence="1" type="ORF">CPB83DRAFT_428846</name>
</gene>
<dbReference type="OrthoDB" id="3070390at2759"/>
<dbReference type="AlphaFoldDB" id="A0A9P6EDX1"/>
<dbReference type="EMBL" id="MU157863">
    <property type="protein sequence ID" value="KAF9527265.1"/>
    <property type="molecule type" value="Genomic_DNA"/>
</dbReference>
<evidence type="ECO:0000313" key="2">
    <source>
        <dbReference type="Proteomes" id="UP000807306"/>
    </source>
</evidence>
<reference evidence="1" key="1">
    <citation type="submission" date="2020-11" db="EMBL/GenBank/DDBJ databases">
        <authorList>
            <consortium name="DOE Joint Genome Institute"/>
            <person name="Ahrendt S."/>
            <person name="Riley R."/>
            <person name="Andreopoulos W."/>
            <person name="Labutti K."/>
            <person name="Pangilinan J."/>
            <person name="Ruiz-Duenas F.J."/>
            <person name="Barrasa J.M."/>
            <person name="Sanchez-Garcia M."/>
            <person name="Camarero S."/>
            <person name="Miyauchi S."/>
            <person name="Serrano A."/>
            <person name="Linde D."/>
            <person name="Babiker R."/>
            <person name="Drula E."/>
            <person name="Ayuso-Fernandez I."/>
            <person name="Pacheco R."/>
            <person name="Padilla G."/>
            <person name="Ferreira P."/>
            <person name="Barriuso J."/>
            <person name="Kellner H."/>
            <person name="Castanera R."/>
            <person name="Alfaro M."/>
            <person name="Ramirez L."/>
            <person name="Pisabarro A.G."/>
            <person name="Kuo A."/>
            <person name="Tritt A."/>
            <person name="Lipzen A."/>
            <person name="He G."/>
            <person name="Yan M."/>
            <person name="Ng V."/>
            <person name="Cullen D."/>
            <person name="Martin F."/>
            <person name="Rosso M.-N."/>
            <person name="Henrissat B."/>
            <person name="Hibbett D."/>
            <person name="Martinez A.T."/>
            <person name="Grigoriev I.V."/>
        </authorList>
    </citation>
    <scope>NUCLEOTIDE SEQUENCE</scope>
    <source>
        <strain evidence="1">CBS 506.95</strain>
    </source>
</reference>
<dbReference type="Proteomes" id="UP000807306">
    <property type="component" value="Unassembled WGS sequence"/>
</dbReference>